<evidence type="ECO:0000256" key="5">
    <source>
        <dbReference type="SAM" id="SignalP"/>
    </source>
</evidence>
<evidence type="ECO:0000313" key="7">
    <source>
        <dbReference type="WBParaSite" id="Csp11.Scaffold629.g11479.t1"/>
    </source>
</evidence>
<keyword evidence="6" id="KW-1185">Reference proteome</keyword>
<evidence type="ECO:0000313" key="6">
    <source>
        <dbReference type="Proteomes" id="UP000095282"/>
    </source>
</evidence>
<dbReference type="WBParaSite" id="Csp11.Scaffold629.g11479.t1">
    <property type="protein sequence ID" value="Csp11.Scaffold629.g11479.t1"/>
    <property type="gene ID" value="Csp11.Scaffold629.g11479"/>
</dbReference>
<evidence type="ECO:0000256" key="2">
    <source>
        <dbReference type="ARBA" id="ARBA00005932"/>
    </source>
</evidence>
<comment type="subcellular location">
    <subcellularLocation>
        <location evidence="1">Secreted</location>
    </subcellularLocation>
</comment>
<feature type="chain" id="PRO_5009308029" evidence="5">
    <location>
        <begin position="18"/>
        <end position="128"/>
    </location>
</feature>
<dbReference type="Proteomes" id="UP000095282">
    <property type="component" value="Unplaced"/>
</dbReference>
<evidence type="ECO:0000256" key="3">
    <source>
        <dbReference type="ARBA" id="ARBA00022525"/>
    </source>
</evidence>
<dbReference type="eggNOG" id="ENOG502TIT6">
    <property type="taxonomic scope" value="Eukaryota"/>
</dbReference>
<name>A0A1I7TT10_9PELO</name>
<accession>A0A1I7TT10</accession>
<dbReference type="Pfam" id="PF07403">
    <property type="entry name" value="DUF1505"/>
    <property type="match status" value="1"/>
</dbReference>
<keyword evidence="4 5" id="KW-0732">Signal</keyword>
<evidence type="ECO:0000256" key="1">
    <source>
        <dbReference type="ARBA" id="ARBA00004613"/>
    </source>
</evidence>
<dbReference type="GO" id="GO:0005576">
    <property type="term" value="C:extracellular region"/>
    <property type="evidence" value="ECO:0007669"/>
    <property type="project" value="UniProtKB-SubCell"/>
</dbReference>
<dbReference type="STRING" id="1561998.A0A1I7TT10"/>
<feature type="signal peptide" evidence="5">
    <location>
        <begin position="1"/>
        <end position="17"/>
    </location>
</feature>
<organism evidence="6 7">
    <name type="scientific">Caenorhabditis tropicalis</name>
    <dbReference type="NCBI Taxonomy" id="1561998"/>
    <lineage>
        <taxon>Eukaryota</taxon>
        <taxon>Metazoa</taxon>
        <taxon>Ecdysozoa</taxon>
        <taxon>Nematoda</taxon>
        <taxon>Chromadorea</taxon>
        <taxon>Rhabditida</taxon>
        <taxon>Rhabditina</taxon>
        <taxon>Rhabditomorpha</taxon>
        <taxon>Rhabditoidea</taxon>
        <taxon>Rhabditidae</taxon>
        <taxon>Peloderinae</taxon>
        <taxon>Caenorhabditis</taxon>
    </lineage>
</organism>
<proteinExistence type="inferred from homology"/>
<dbReference type="AlphaFoldDB" id="A0A1I7TT10"/>
<sequence length="128" mass="13934">MQFFVLLLSALIVLVAAAPQITSTNVIIENKLVSDSNCSNVTSTINKVTTNIRVCTVTGSYRYRHNDVCNVSTYDKKTESSLVPTVTFGPLNGIAQCTKTPCDVTEKITVDCKDAFTATQLTTLESYN</sequence>
<evidence type="ECO:0000256" key="4">
    <source>
        <dbReference type="ARBA" id="ARBA00022729"/>
    </source>
</evidence>
<comment type="similarity">
    <text evidence="2">Belongs to the UPF0375 family.</text>
</comment>
<protein>
    <submittedName>
        <fullName evidence="7">Secreted protein</fullName>
    </submittedName>
</protein>
<reference evidence="7" key="1">
    <citation type="submission" date="2016-11" db="UniProtKB">
        <authorList>
            <consortium name="WormBaseParasite"/>
        </authorList>
    </citation>
    <scope>IDENTIFICATION</scope>
</reference>
<dbReference type="InterPro" id="IPR009981">
    <property type="entry name" value="DUF1505"/>
</dbReference>
<keyword evidence="3" id="KW-0964">Secreted</keyword>